<sequence length="482" mass="54240">MVRTVYSPEYCLQYLEQYASQESFVIGLILGQNTAARENVIHLARTPEEKSPETVSDNSFSSDKTETVKNLSGVSEAWVADHAKHVTRMLPGGMFVQGIFVTTDEDVFEDPNCFSKLRAILNYTYKLLNTNPYMFGNCLEISERLILHMSTSTKVLTCKSVEVGPVKSTVLKPVDWKFLPKAQQWQRLDCYFEFDDVYPVIVKKSGISVKQQFQQILESAHKTIETSVMFIDGELKNGSEALENLNKKKKPKTNVKPTQQDVLKSMQVSLFVPFENSLPETVEYLECDGSIHFSVLYHPVCSCTRKQRKVLEWRQGSERRSVDGPPTRVVDNRSQVAICCHCGALKRSLFNSGRLPAVNEKVCFNEPPRRVLVPVGSLYLCDYLFPGEAPAEALLSVRELLDLQITEAEVVCDLETPADTSEFDALDRDSSSEEMLATPQEASQFMYITGICFAMLVLVISIIVHYYDSIVGVIGKLLSKSN</sequence>
<name>A0ACC0JXK2_CHOFU</name>
<evidence type="ECO:0000313" key="2">
    <source>
        <dbReference type="Proteomes" id="UP001064048"/>
    </source>
</evidence>
<organism evidence="1 2">
    <name type="scientific">Choristoneura fumiferana</name>
    <name type="common">Spruce budworm moth</name>
    <name type="synonym">Archips fumiferana</name>
    <dbReference type="NCBI Taxonomy" id="7141"/>
    <lineage>
        <taxon>Eukaryota</taxon>
        <taxon>Metazoa</taxon>
        <taxon>Ecdysozoa</taxon>
        <taxon>Arthropoda</taxon>
        <taxon>Hexapoda</taxon>
        <taxon>Insecta</taxon>
        <taxon>Pterygota</taxon>
        <taxon>Neoptera</taxon>
        <taxon>Endopterygota</taxon>
        <taxon>Lepidoptera</taxon>
        <taxon>Glossata</taxon>
        <taxon>Ditrysia</taxon>
        <taxon>Tortricoidea</taxon>
        <taxon>Tortricidae</taxon>
        <taxon>Tortricinae</taxon>
        <taxon>Choristoneura</taxon>
    </lineage>
</organism>
<keyword evidence="2" id="KW-1185">Reference proteome</keyword>
<dbReference type="EMBL" id="CM046112">
    <property type="protein sequence ID" value="KAI8428902.1"/>
    <property type="molecule type" value="Genomic_DNA"/>
</dbReference>
<protein>
    <submittedName>
        <fullName evidence="1">Uncharacterized protein</fullName>
    </submittedName>
</protein>
<gene>
    <name evidence="1" type="ORF">MSG28_007535</name>
</gene>
<reference evidence="1 2" key="1">
    <citation type="journal article" date="2022" name="Genome Biol. Evol.">
        <title>The Spruce Budworm Genome: Reconstructing the Evolutionary History of Antifreeze Proteins.</title>
        <authorList>
            <person name="Beliveau C."/>
            <person name="Gagne P."/>
            <person name="Picq S."/>
            <person name="Vernygora O."/>
            <person name="Keeling C.I."/>
            <person name="Pinkney K."/>
            <person name="Doucet D."/>
            <person name="Wen F."/>
            <person name="Johnston J.S."/>
            <person name="Maaroufi H."/>
            <person name="Boyle B."/>
            <person name="Laroche J."/>
            <person name="Dewar K."/>
            <person name="Juretic N."/>
            <person name="Blackburn G."/>
            <person name="Nisole A."/>
            <person name="Brunet B."/>
            <person name="Brandao M."/>
            <person name="Lumley L."/>
            <person name="Duan J."/>
            <person name="Quan G."/>
            <person name="Lucarotti C.J."/>
            <person name="Roe A.D."/>
            <person name="Sperling F.A.H."/>
            <person name="Levesque R.C."/>
            <person name="Cusson M."/>
        </authorList>
    </citation>
    <scope>NUCLEOTIDE SEQUENCE [LARGE SCALE GENOMIC DNA]</scope>
    <source>
        <strain evidence="1">Glfc:IPQL:Cfum</strain>
    </source>
</reference>
<evidence type="ECO:0000313" key="1">
    <source>
        <dbReference type="EMBL" id="KAI8428902.1"/>
    </source>
</evidence>
<comment type="caution">
    <text evidence="1">The sequence shown here is derived from an EMBL/GenBank/DDBJ whole genome shotgun (WGS) entry which is preliminary data.</text>
</comment>
<dbReference type="Proteomes" id="UP001064048">
    <property type="component" value="Chromosome 12"/>
</dbReference>
<proteinExistence type="predicted"/>
<accession>A0ACC0JXK2</accession>